<proteinExistence type="predicted"/>
<sequence>EPPRPSQVFRPAAHPRPRRTGSGSTLRQERHTNWRVVAVLRPGRRQGLAGRLGKLERFSAHPRRPCLRLVARRWPGRRARPRPLVAGRRPPARVCARPRISRGQAPPTATHL</sequence>
<accession>A0A6J4JXN0</accession>
<feature type="compositionally biased region" description="Low complexity" evidence="1">
    <location>
        <begin position="82"/>
        <end position="98"/>
    </location>
</feature>
<dbReference type="AlphaFoldDB" id="A0A6J4JXN0"/>
<name>A0A6J4JXN0_9CHLR</name>
<feature type="region of interest" description="Disordered" evidence="1">
    <location>
        <begin position="1"/>
        <end position="30"/>
    </location>
</feature>
<feature type="region of interest" description="Disordered" evidence="1">
    <location>
        <begin position="81"/>
        <end position="112"/>
    </location>
</feature>
<reference evidence="2" key="1">
    <citation type="submission" date="2020-02" db="EMBL/GenBank/DDBJ databases">
        <authorList>
            <person name="Meier V. D."/>
        </authorList>
    </citation>
    <scope>NUCLEOTIDE SEQUENCE</scope>
    <source>
        <strain evidence="2">AVDCRST_MAG77</strain>
    </source>
</reference>
<dbReference type="EMBL" id="CADCTC010000248">
    <property type="protein sequence ID" value="CAA9290409.1"/>
    <property type="molecule type" value="Genomic_DNA"/>
</dbReference>
<gene>
    <name evidence="2" type="ORF">AVDCRST_MAG77-4671</name>
</gene>
<organism evidence="2">
    <name type="scientific">uncultured Chloroflexota bacterium</name>
    <dbReference type="NCBI Taxonomy" id="166587"/>
    <lineage>
        <taxon>Bacteria</taxon>
        <taxon>Bacillati</taxon>
        <taxon>Chloroflexota</taxon>
        <taxon>environmental samples</taxon>
    </lineage>
</organism>
<evidence type="ECO:0000313" key="2">
    <source>
        <dbReference type="EMBL" id="CAA9290409.1"/>
    </source>
</evidence>
<feature type="non-terminal residue" evidence="2">
    <location>
        <position position="112"/>
    </location>
</feature>
<protein>
    <submittedName>
        <fullName evidence="2">Uncharacterized protein</fullName>
    </submittedName>
</protein>
<feature type="non-terminal residue" evidence="2">
    <location>
        <position position="1"/>
    </location>
</feature>
<evidence type="ECO:0000256" key="1">
    <source>
        <dbReference type="SAM" id="MobiDB-lite"/>
    </source>
</evidence>